<dbReference type="InterPro" id="IPR001387">
    <property type="entry name" value="Cro/C1-type_HTH"/>
</dbReference>
<dbReference type="Gene3D" id="1.10.260.40">
    <property type="entry name" value="lambda repressor-like DNA-binding domains"/>
    <property type="match status" value="1"/>
</dbReference>
<dbReference type="HOGENOM" id="CLU_057454_1_0_6"/>
<feature type="domain" description="HTH cro/C1-type" evidence="2">
    <location>
        <begin position="14"/>
        <end position="65"/>
    </location>
</feature>
<dbReference type="Pfam" id="PF01381">
    <property type="entry name" value="HTH_3"/>
    <property type="match status" value="1"/>
</dbReference>
<evidence type="ECO:0000313" key="3">
    <source>
        <dbReference type="EMBL" id="ADZ91069.1"/>
    </source>
</evidence>
<dbReference type="EMBL" id="CP002583">
    <property type="protein sequence ID" value="ADZ91069.1"/>
    <property type="molecule type" value="Genomic_DNA"/>
</dbReference>
<dbReference type="OrthoDB" id="9796786at2"/>
<dbReference type="CDD" id="cd00093">
    <property type="entry name" value="HTH_XRE"/>
    <property type="match status" value="1"/>
</dbReference>
<organism evidence="3 4">
    <name type="scientific">Marinomonas mediterranea (strain ATCC 700492 / JCM 21426 / NBRC 103028 / MMB-1)</name>
    <dbReference type="NCBI Taxonomy" id="717774"/>
    <lineage>
        <taxon>Bacteria</taxon>
        <taxon>Pseudomonadati</taxon>
        <taxon>Pseudomonadota</taxon>
        <taxon>Gammaproteobacteria</taxon>
        <taxon>Oceanospirillales</taxon>
        <taxon>Oceanospirillaceae</taxon>
        <taxon>Marinomonas</taxon>
    </lineage>
</organism>
<evidence type="ECO:0000259" key="2">
    <source>
        <dbReference type="PROSITE" id="PS50943"/>
    </source>
</evidence>
<reference evidence="3 4" key="1">
    <citation type="journal article" date="2012" name="Stand. Genomic Sci.">
        <title>Complete genome sequence of the melanogenic marine bacterium Marinomonas mediterranea type strain (MMB-1(T)).</title>
        <authorList>
            <person name="Lucas-Elio P."/>
            <person name="Goodwin L."/>
            <person name="Woyke T."/>
            <person name="Pitluck S."/>
            <person name="Nolan M."/>
            <person name="Kyrpides N.C."/>
            <person name="Detter J.C."/>
            <person name="Copeland A."/>
            <person name="Teshima H."/>
            <person name="Bruce D."/>
            <person name="Detter C."/>
            <person name="Tapia R."/>
            <person name="Han S."/>
            <person name="Land M.L."/>
            <person name="Ivanova N."/>
            <person name="Mikhailova N."/>
            <person name="Johnston A.W."/>
            <person name="Sanchez-Amat A."/>
        </authorList>
    </citation>
    <scope>NUCLEOTIDE SEQUENCE [LARGE SCALE GENOMIC DNA]</scope>
    <source>
        <strain evidence="4">ATCC 700492 / JCM 21426 / NBRC 103028 / MMB-1</strain>
    </source>
</reference>
<dbReference type="RefSeq" id="WP_013660974.1">
    <property type="nucleotide sequence ID" value="NC_015276.1"/>
</dbReference>
<name>F2K1D8_MARM1</name>
<comment type="similarity">
    <text evidence="1">Belongs to the short-chain fatty acyl-CoA assimilation regulator (ScfR) family.</text>
</comment>
<dbReference type="eggNOG" id="COG2856">
    <property type="taxonomic scope" value="Bacteria"/>
</dbReference>
<dbReference type="InterPro" id="IPR010359">
    <property type="entry name" value="IrrE_HExxH"/>
</dbReference>
<dbReference type="SUPFAM" id="SSF47413">
    <property type="entry name" value="lambda repressor-like DNA-binding domains"/>
    <property type="match status" value="1"/>
</dbReference>
<dbReference type="Gene3D" id="1.10.10.2910">
    <property type="match status" value="1"/>
</dbReference>
<evidence type="ECO:0000313" key="4">
    <source>
        <dbReference type="Proteomes" id="UP000001062"/>
    </source>
</evidence>
<dbReference type="InterPro" id="IPR052345">
    <property type="entry name" value="Rad_response_metalloprotease"/>
</dbReference>
<dbReference type="InterPro" id="IPR010982">
    <property type="entry name" value="Lambda_DNA-bd_dom_sf"/>
</dbReference>
<dbReference type="SMART" id="SM00530">
    <property type="entry name" value="HTH_XRE"/>
    <property type="match status" value="1"/>
</dbReference>
<protein>
    <recommendedName>
        <fullName evidence="2">HTH cro/C1-type domain-containing protein</fullName>
    </recommendedName>
</protein>
<dbReference type="GO" id="GO:0003677">
    <property type="term" value="F:DNA binding"/>
    <property type="evidence" value="ECO:0007669"/>
    <property type="project" value="InterPro"/>
</dbReference>
<dbReference type="KEGG" id="mme:Marme_1813"/>
<dbReference type="STRING" id="717774.Marme_1813"/>
<evidence type="ECO:0000256" key="1">
    <source>
        <dbReference type="ARBA" id="ARBA00007227"/>
    </source>
</evidence>
<dbReference type="PANTHER" id="PTHR43236:SF2">
    <property type="entry name" value="BLL0069 PROTEIN"/>
    <property type="match status" value="1"/>
</dbReference>
<dbReference type="Proteomes" id="UP000001062">
    <property type="component" value="Chromosome"/>
</dbReference>
<dbReference type="Pfam" id="PF06114">
    <property type="entry name" value="Peptidase_M78"/>
    <property type="match status" value="1"/>
</dbReference>
<dbReference type="PROSITE" id="PS50943">
    <property type="entry name" value="HTH_CROC1"/>
    <property type="match status" value="1"/>
</dbReference>
<gene>
    <name evidence="3" type="ordered locus">Marme_1813</name>
</gene>
<accession>F2K1D8</accession>
<dbReference type="AlphaFoldDB" id="F2K1D8"/>
<sequence>MSKALINPANIIWARVRAGMSVSQLADALGVKEEKVIAWENGENAPSMAQARNIADKTLISFGLLFAKQPPADDLPIPDLRTIDGRELQKPSASLIAIIRKVLERQEWYKEYRKDNLKLENSFITQFTMDSDTSSVVADMRNRLSLPAKRSGRWDDYERVVRQHIEKLGIMVMRERDLGGKSKPLLVQEFRGFAICDDVAPVIFINSADAQTAQLFTMLHELAHIWIGQSGLSDVSPSNHRKEEAKCNAIAAEFLVPEDEFLQVWIEKDWRLHVSAIAKHFHVSRWVIVRRALTLGLITEAQYYSMIESYKKDHERNSNGGPSYYTTKISRLGKSFASAVVSEALSGRMLLRDAGHLLGTKPLNVKNLAKELGI</sequence>
<dbReference type="PANTHER" id="PTHR43236">
    <property type="entry name" value="ANTITOXIN HIGA1"/>
    <property type="match status" value="1"/>
</dbReference>
<dbReference type="PATRIC" id="fig|717774.3.peg.1870"/>
<keyword evidence="4" id="KW-1185">Reference proteome</keyword>
<proteinExistence type="inferred from homology"/>